<feature type="repeat" description="PPR" evidence="2">
    <location>
        <begin position="22"/>
        <end position="56"/>
    </location>
</feature>
<dbReference type="InterPro" id="IPR002885">
    <property type="entry name" value="PPR_rpt"/>
</dbReference>
<dbReference type="Gene3D" id="1.25.40.10">
    <property type="entry name" value="Tetratricopeptide repeat domain"/>
    <property type="match status" value="3"/>
</dbReference>
<evidence type="ECO:0000256" key="3">
    <source>
        <dbReference type="SAM" id="MobiDB-lite"/>
    </source>
</evidence>
<dbReference type="Pfam" id="PF01535">
    <property type="entry name" value="PPR"/>
    <property type="match status" value="3"/>
</dbReference>
<dbReference type="FunFam" id="1.25.40.10:FF:000158">
    <property type="entry name" value="pentatricopeptide repeat-containing protein At2g33680"/>
    <property type="match status" value="1"/>
</dbReference>
<feature type="region of interest" description="Disordered" evidence="3">
    <location>
        <begin position="570"/>
        <end position="594"/>
    </location>
</feature>
<proteinExistence type="predicted"/>
<dbReference type="GO" id="GO:0009451">
    <property type="term" value="P:RNA modification"/>
    <property type="evidence" value="ECO:0007669"/>
    <property type="project" value="InterPro"/>
</dbReference>
<dbReference type="GO" id="GO:0099402">
    <property type="term" value="P:plant organ development"/>
    <property type="evidence" value="ECO:0007669"/>
    <property type="project" value="UniProtKB-ARBA"/>
</dbReference>
<dbReference type="PANTHER" id="PTHR47926">
    <property type="entry name" value="PENTATRICOPEPTIDE REPEAT-CONTAINING PROTEIN"/>
    <property type="match status" value="1"/>
</dbReference>
<evidence type="ECO:0000256" key="1">
    <source>
        <dbReference type="ARBA" id="ARBA00022737"/>
    </source>
</evidence>
<gene>
    <name evidence="5" type="ORF">F8388_014695</name>
</gene>
<feature type="repeat" description="PPR" evidence="2">
    <location>
        <begin position="155"/>
        <end position="189"/>
    </location>
</feature>
<dbReference type="AlphaFoldDB" id="A0A7J6E477"/>
<comment type="caution">
    <text evidence="5">The sequence shown here is derived from an EMBL/GenBank/DDBJ whole genome shotgun (WGS) entry which is preliminary data.</text>
</comment>
<accession>A0A7J6E477</accession>
<dbReference type="PANTHER" id="PTHR47926:SF476">
    <property type="entry name" value="PENTATRICOPEPTIDE REPEAT-CONTAINING PROTEIN"/>
    <property type="match status" value="1"/>
</dbReference>
<organism evidence="5 6">
    <name type="scientific">Cannabis sativa</name>
    <name type="common">Hemp</name>
    <name type="synonym">Marijuana</name>
    <dbReference type="NCBI Taxonomy" id="3483"/>
    <lineage>
        <taxon>Eukaryota</taxon>
        <taxon>Viridiplantae</taxon>
        <taxon>Streptophyta</taxon>
        <taxon>Embryophyta</taxon>
        <taxon>Tracheophyta</taxon>
        <taxon>Spermatophyta</taxon>
        <taxon>Magnoliopsida</taxon>
        <taxon>eudicotyledons</taxon>
        <taxon>Gunneridae</taxon>
        <taxon>Pentapetalae</taxon>
        <taxon>rosids</taxon>
        <taxon>fabids</taxon>
        <taxon>Rosales</taxon>
        <taxon>Cannabaceae</taxon>
        <taxon>Cannabis</taxon>
    </lineage>
</organism>
<dbReference type="PROSITE" id="PS50275">
    <property type="entry name" value="SAC"/>
    <property type="match status" value="1"/>
</dbReference>
<evidence type="ECO:0000256" key="2">
    <source>
        <dbReference type="PROSITE-ProRule" id="PRU00708"/>
    </source>
</evidence>
<dbReference type="GO" id="GO:0016791">
    <property type="term" value="F:phosphatase activity"/>
    <property type="evidence" value="ECO:0007669"/>
    <property type="project" value="InterPro"/>
</dbReference>
<dbReference type="EMBL" id="JAATIP010000299">
    <property type="protein sequence ID" value="KAF4353227.1"/>
    <property type="molecule type" value="Genomic_DNA"/>
</dbReference>
<dbReference type="GO" id="GO:0003723">
    <property type="term" value="F:RNA binding"/>
    <property type="evidence" value="ECO:0007669"/>
    <property type="project" value="InterPro"/>
</dbReference>
<dbReference type="Pfam" id="PF13041">
    <property type="entry name" value="PPR_2"/>
    <property type="match status" value="1"/>
</dbReference>
<evidence type="ECO:0000313" key="5">
    <source>
        <dbReference type="EMBL" id="KAF4353227.1"/>
    </source>
</evidence>
<evidence type="ECO:0000313" key="6">
    <source>
        <dbReference type="Proteomes" id="UP000525078"/>
    </source>
</evidence>
<sequence>MYVKCGKLEQARAIFEQSYAKDLVSWTSIVWGYAINGKTREARELFNDMPERNLISWNAMLAGYIHLFQWEEALDFLHLLRTTTKDIDHVTIGLVLNICAGLSDVQTGKQVHGFVYRHGLFSKLNVSNALLDMYGKCGNLTSARVLFFQMSQLRDSVSWNTLLTSYACHGRSEQALTIFWEMQWETQPSKFTFATLLAACANILAFEQGRQSHAFIIRNGYEIDIVLAGALVDMYSKCRCLDYALRVFEGTSSRDIVLWNSIMIGCSHKKGVEVLKFFGLMQETNIKPDHVTFQAVLTACLHEDLVELGSQYFHSMSTNYGIIPRLEHYEIMIELFSRSNQMDELDVFVKEMPFEPTIPMLTRVLDACRKHGCMRLGNWAAKQLAELNPLSELQYLKRGVNEKGRVANDVETEQIVFEDLPDGFPVQISSVVQNRGSIPLFWSQETSRLNIKPDIILSKKDQLYEATRLHFENLVKRYGNPIIILNLIKTQEKRPRESILRTEFANAIDFINKDLSEESRLKFLHWDLHKHSRSKATDALLLLGKVAAYALTLTGFFYCQVSPSLETDFSTESSSSEEVDNGELSPKNHYDVNNNGDANKFEVKPIGDGTTGNENHSGKQPMFQRGVLRTNCIDCLDRTNVAQYAYGLAALGHQLHALIQR</sequence>
<dbReference type="InterPro" id="IPR046960">
    <property type="entry name" value="PPR_At4g14850-like_plant"/>
</dbReference>
<dbReference type="Proteomes" id="UP000525078">
    <property type="component" value="Unassembled WGS sequence"/>
</dbReference>
<evidence type="ECO:0000259" key="4">
    <source>
        <dbReference type="PROSITE" id="PS50275"/>
    </source>
</evidence>
<protein>
    <recommendedName>
        <fullName evidence="4">SAC domain-containing protein</fullName>
    </recommendedName>
</protein>
<name>A0A7J6E477_CANSA</name>
<dbReference type="Pfam" id="PF02383">
    <property type="entry name" value="Syja_N"/>
    <property type="match status" value="1"/>
</dbReference>
<dbReference type="InterPro" id="IPR011990">
    <property type="entry name" value="TPR-like_helical_dom_sf"/>
</dbReference>
<dbReference type="PROSITE" id="PS51375">
    <property type="entry name" value="PPR"/>
    <property type="match status" value="2"/>
</dbReference>
<reference evidence="5 6" key="1">
    <citation type="journal article" date="2020" name="bioRxiv">
        <title>Sequence and annotation of 42 cannabis genomes reveals extensive copy number variation in cannabinoid synthesis and pathogen resistance genes.</title>
        <authorList>
            <person name="Mckernan K.J."/>
            <person name="Helbert Y."/>
            <person name="Kane L.T."/>
            <person name="Ebling H."/>
            <person name="Zhang L."/>
            <person name="Liu B."/>
            <person name="Eaton Z."/>
            <person name="Mclaughlin S."/>
            <person name="Kingan S."/>
            <person name="Baybayan P."/>
            <person name="Concepcion G."/>
            <person name="Jordan M."/>
            <person name="Riva A."/>
            <person name="Barbazuk W."/>
            <person name="Harkins T."/>
        </authorList>
    </citation>
    <scope>NUCLEOTIDE SEQUENCE [LARGE SCALE GENOMIC DNA]</scope>
    <source>
        <strain evidence="6">cv. Jamaican Lion 4</strain>
        <tissue evidence="5">Leaf</tissue>
    </source>
</reference>
<feature type="domain" description="SAC" evidence="4">
    <location>
        <begin position="394"/>
        <end position="658"/>
    </location>
</feature>
<dbReference type="InterPro" id="IPR002013">
    <property type="entry name" value="SAC_dom"/>
</dbReference>
<keyword evidence="1" id="KW-0677">Repeat</keyword>
<dbReference type="FunFam" id="1.25.40.10:FF:000381">
    <property type="entry name" value="Pentatricopeptide repeat-containing protein"/>
    <property type="match status" value="1"/>
</dbReference>